<protein>
    <submittedName>
        <fullName evidence="11">Malonyl CoA-acyl carrier protein transacylase</fullName>
    </submittedName>
</protein>
<dbReference type="InterPro" id="IPR014030">
    <property type="entry name" value="Ketoacyl_synth_N"/>
</dbReference>
<dbReference type="InterPro" id="IPR050091">
    <property type="entry name" value="PKS_NRPS_Biosynth_Enz"/>
</dbReference>
<evidence type="ECO:0000259" key="10">
    <source>
        <dbReference type="PROSITE" id="PS52004"/>
    </source>
</evidence>
<comment type="function">
    <text evidence="7">Involved in production of the polyketide antibiotic thailandamide.</text>
</comment>
<dbReference type="InterPro" id="IPR011251">
    <property type="entry name" value="Luciferase-like_dom"/>
</dbReference>
<dbReference type="SUPFAM" id="SSF52151">
    <property type="entry name" value="FabD/lysophospholipase-like"/>
    <property type="match status" value="1"/>
</dbReference>
<dbReference type="Gene3D" id="3.40.640.10">
    <property type="entry name" value="Type I PLP-dependent aspartate aminotransferase-like (Major domain)"/>
    <property type="match status" value="1"/>
</dbReference>
<dbReference type="PROSITE" id="PS00012">
    <property type="entry name" value="PHOSPHOPANTETHEINE"/>
    <property type="match status" value="1"/>
</dbReference>
<feature type="compositionally biased region" description="Low complexity" evidence="8">
    <location>
        <begin position="904"/>
        <end position="924"/>
    </location>
</feature>
<keyword evidence="6" id="KW-0663">Pyridoxal phosphate</keyword>
<dbReference type="GO" id="GO:0006633">
    <property type="term" value="P:fatty acid biosynthetic process"/>
    <property type="evidence" value="ECO:0007669"/>
    <property type="project" value="InterPro"/>
</dbReference>
<dbReference type="STRING" id="1238182.C882_0270"/>
<evidence type="ECO:0000313" key="11">
    <source>
        <dbReference type="EMBL" id="EKV29840.1"/>
    </source>
</evidence>
<proteinExistence type="predicted"/>
<dbReference type="InterPro" id="IPR018201">
    <property type="entry name" value="Ketoacyl_synth_AS"/>
</dbReference>
<dbReference type="PANTHER" id="PTHR43775">
    <property type="entry name" value="FATTY ACID SYNTHASE"/>
    <property type="match status" value="1"/>
</dbReference>
<dbReference type="InterPro" id="IPR001227">
    <property type="entry name" value="Ac_transferase_dom_sf"/>
</dbReference>
<evidence type="ECO:0000256" key="3">
    <source>
        <dbReference type="ARBA" id="ARBA00022450"/>
    </source>
</evidence>
<feature type="domain" description="Ketosynthase family 3 (KS3)" evidence="10">
    <location>
        <begin position="37"/>
        <end position="464"/>
    </location>
</feature>
<dbReference type="PATRIC" id="fig|1238182.3.peg.2485"/>
<evidence type="ECO:0000256" key="7">
    <source>
        <dbReference type="ARBA" id="ARBA00054155"/>
    </source>
</evidence>
<dbReference type="Gene3D" id="3.20.20.30">
    <property type="entry name" value="Luciferase-like domain"/>
    <property type="match status" value="1"/>
</dbReference>
<dbReference type="Gene3D" id="3.30.559.30">
    <property type="entry name" value="Nonribosomal peptide synthetase, condensation domain"/>
    <property type="match status" value="2"/>
</dbReference>
<dbReference type="SUPFAM" id="SSF53901">
    <property type="entry name" value="Thiolase-like"/>
    <property type="match status" value="1"/>
</dbReference>
<dbReference type="SMART" id="SM00823">
    <property type="entry name" value="PKS_PP"/>
    <property type="match status" value="3"/>
</dbReference>
<dbReference type="PROSITE" id="PS00600">
    <property type="entry name" value="AA_TRANSFER_CLASS_3"/>
    <property type="match status" value="1"/>
</dbReference>
<dbReference type="PANTHER" id="PTHR43775:SF37">
    <property type="entry name" value="SI:DKEY-61P9.11"/>
    <property type="match status" value="1"/>
</dbReference>
<dbReference type="GO" id="GO:0004312">
    <property type="term" value="F:fatty acid synthase activity"/>
    <property type="evidence" value="ECO:0007669"/>
    <property type="project" value="TreeGrafter"/>
</dbReference>
<evidence type="ECO:0000256" key="1">
    <source>
        <dbReference type="ARBA" id="ARBA00001933"/>
    </source>
</evidence>
<dbReference type="Pfam" id="PF00296">
    <property type="entry name" value="Bac_luciferase"/>
    <property type="match status" value="1"/>
</dbReference>
<dbReference type="InterPro" id="IPR015424">
    <property type="entry name" value="PyrdxlP-dep_Trfase"/>
</dbReference>
<dbReference type="PROSITE" id="PS00606">
    <property type="entry name" value="KS3_1"/>
    <property type="match status" value="1"/>
</dbReference>
<dbReference type="SUPFAM" id="SSF47336">
    <property type="entry name" value="ACP-like"/>
    <property type="match status" value="3"/>
</dbReference>
<evidence type="ECO:0000256" key="6">
    <source>
        <dbReference type="ARBA" id="ARBA00022898"/>
    </source>
</evidence>
<keyword evidence="12" id="KW-1185">Reference proteome</keyword>
<dbReference type="InterPro" id="IPR014031">
    <property type="entry name" value="Ketoacyl_synth_C"/>
</dbReference>
<dbReference type="InterPro" id="IPR014043">
    <property type="entry name" value="Acyl_transferase_dom"/>
</dbReference>
<dbReference type="InterPro" id="IPR005814">
    <property type="entry name" value="Aminotrans_3"/>
</dbReference>
<dbReference type="InterPro" id="IPR020806">
    <property type="entry name" value="PKS_PP-bd"/>
</dbReference>
<dbReference type="eggNOG" id="COG0001">
    <property type="taxonomic scope" value="Bacteria"/>
</dbReference>
<dbReference type="InterPro" id="IPR016036">
    <property type="entry name" value="Malonyl_transacylase_ACP-bd"/>
</dbReference>
<dbReference type="InterPro" id="IPR016039">
    <property type="entry name" value="Thiolase-like"/>
</dbReference>
<dbReference type="InterPro" id="IPR032821">
    <property type="entry name" value="PKS_assoc"/>
</dbReference>
<dbReference type="InterPro" id="IPR036736">
    <property type="entry name" value="ACP-like_sf"/>
</dbReference>
<dbReference type="InterPro" id="IPR015421">
    <property type="entry name" value="PyrdxlP-dep_Trfase_major"/>
</dbReference>
<dbReference type="SUPFAM" id="SSF51679">
    <property type="entry name" value="Bacterial luciferase-like"/>
    <property type="match status" value="1"/>
</dbReference>
<dbReference type="Pfam" id="PF00698">
    <property type="entry name" value="Acyl_transf_1"/>
    <property type="match status" value="1"/>
</dbReference>
<dbReference type="InterPro" id="IPR016035">
    <property type="entry name" value="Acyl_Trfase/lysoPLipase"/>
</dbReference>
<dbReference type="EMBL" id="ANHY01000011">
    <property type="protein sequence ID" value="EKV29840.1"/>
    <property type="molecule type" value="Genomic_DNA"/>
</dbReference>
<dbReference type="InterPro" id="IPR015422">
    <property type="entry name" value="PyrdxlP-dep_Trfase_small"/>
</dbReference>
<dbReference type="InterPro" id="IPR001242">
    <property type="entry name" value="Condensation_dom"/>
</dbReference>
<dbReference type="Pfam" id="PF00668">
    <property type="entry name" value="Condensation"/>
    <property type="match status" value="2"/>
</dbReference>
<dbReference type="Gene3D" id="3.40.366.10">
    <property type="entry name" value="Malonyl-Coenzyme A Acyl Carrier Protein, domain 2"/>
    <property type="match status" value="1"/>
</dbReference>
<gene>
    <name evidence="11" type="ORF">C882_0270</name>
</gene>
<name>K9GV21_9PROT</name>
<dbReference type="GO" id="GO:0008483">
    <property type="term" value="F:transaminase activity"/>
    <property type="evidence" value="ECO:0007669"/>
    <property type="project" value="InterPro"/>
</dbReference>
<dbReference type="GO" id="GO:0031177">
    <property type="term" value="F:phosphopantetheine binding"/>
    <property type="evidence" value="ECO:0007669"/>
    <property type="project" value="InterPro"/>
</dbReference>
<keyword evidence="3" id="KW-0596">Phosphopantetheine</keyword>
<dbReference type="InterPro" id="IPR024011">
    <property type="entry name" value="Biosynth_lucif-like_mOase_dom"/>
</dbReference>
<evidence type="ECO:0000313" key="12">
    <source>
        <dbReference type="Proteomes" id="UP000009881"/>
    </source>
</evidence>
<dbReference type="PROSITE" id="PS52004">
    <property type="entry name" value="KS3_2"/>
    <property type="match status" value="1"/>
</dbReference>
<dbReference type="Pfam" id="PF02801">
    <property type="entry name" value="Ketoacyl-synt_C"/>
    <property type="match status" value="1"/>
</dbReference>
<dbReference type="Gene3D" id="3.30.559.10">
    <property type="entry name" value="Chloramphenicol acetyltransferase-like domain"/>
    <property type="match status" value="2"/>
</dbReference>
<dbReference type="PROSITE" id="PS50075">
    <property type="entry name" value="CARRIER"/>
    <property type="match status" value="3"/>
</dbReference>
<dbReference type="FunFam" id="3.40.47.10:FF:000019">
    <property type="entry name" value="Polyketide synthase type I"/>
    <property type="match status" value="1"/>
</dbReference>
<dbReference type="Gene3D" id="3.30.70.3290">
    <property type="match status" value="1"/>
</dbReference>
<dbReference type="SUPFAM" id="SSF55048">
    <property type="entry name" value="Probable ACP-binding domain of malonyl-CoA ACP transacylase"/>
    <property type="match status" value="1"/>
</dbReference>
<dbReference type="Gene3D" id="3.90.1150.10">
    <property type="entry name" value="Aspartate Aminotransferase, domain 1"/>
    <property type="match status" value="1"/>
</dbReference>
<comment type="caution">
    <text evidence="11">The sequence shown here is derived from an EMBL/GenBank/DDBJ whole genome shotgun (WGS) entry which is preliminary data.</text>
</comment>
<feature type="domain" description="Carrier" evidence="9">
    <location>
        <begin position="925"/>
        <end position="1005"/>
    </location>
</feature>
<dbReference type="InterPro" id="IPR020841">
    <property type="entry name" value="PKS_Beta-ketoAc_synthase_dom"/>
</dbReference>
<dbReference type="OrthoDB" id="9778690at2"/>
<evidence type="ECO:0000256" key="4">
    <source>
        <dbReference type="ARBA" id="ARBA00022553"/>
    </source>
</evidence>
<organism evidence="11 12">
    <name type="scientific">Caenispirillum salinarum AK4</name>
    <dbReference type="NCBI Taxonomy" id="1238182"/>
    <lineage>
        <taxon>Bacteria</taxon>
        <taxon>Pseudomonadati</taxon>
        <taxon>Pseudomonadota</taxon>
        <taxon>Alphaproteobacteria</taxon>
        <taxon>Rhodospirillales</taxon>
        <taxon>Novispirillaceae</taxon>
        <taxon>Caenispirillum</taxon>
    </lineage>
</organism>
<keyword evidence="5" id="KW-0808">Transferase</keyword>
<accession>K9GV21</accession>
<feature type="region of interest" description="Disordered" evidence="8">
    <location>
        <begin position="904"/>
        <end position="926"/>
    </location>
</feature>
<dbReference type="eggNOG" id="COG3321">
    <property type="taxonomic scope" value="Bacteria"/>
</dbReference>
<dbReference type="RefSeq" id="WP_009540930.1">
    <property type="nucleotide sequence ID" value="NZ_ANHY01000011.1"/>
</dbReference>
<feature type="region of interest" description="Disordered" evidence="8">
    <location>
        <begin position="1178"/>
        <end position="1223"/>
    </location>
</feature>
<evidence type="ECO:0000256" key="2">
    <source>
        <dbReference type="ARBA" id="ARBA00001957"/>
    </source>
</evidence>
<dbReference type="Pfam" id="PF00202">
    <property type="entry name" value="Aminotran_3"/>
    <property type="match status" value="1"/>
</dbReference>
<dbReference type="InterPro" id="IPR036661">
    <property type="entry name" value="Luciferase-like_sf"/>
</dbReference>
<dbReference type="Pfam" id="PF00109">
    <property type="entry name" value="ketoacyl-synt"/>
    <property type="match status" value="1"/>
</dbReference>
<dbReference type="NCBIfam" id="TIGR04020">
    <property type="entry name" value="seco_metab_LLM"/>
    <property type="match status" value="1"/>
</dbReference>
<comment type="cofactor">
    <cofactor evidence="2">
        <name>pantetheine 4'-phosphate</name>
        <dbReference type="ChEBI" id="CHEBI:47942"/>
    </cofactor>
</comment>
<dbReference type="SUPFAM" id="SSF53383">
    <property type="entry name" value="PLP-dependent transferases"/>
    <property type="match status" value="1"/>
</dbReference>
<sequence length="3372" mass="357135">MADGSAKSARPTGDTVKRALARIDALERELATLRAADDPVAIVGIGCRFPGAEGPDAFWDMLVAGRDATGPVPADRWTADAFYDADPAAAGRSYARAGGYLARSPEEFDAAAFGIMPVEAHALDPQQRMLLEVSLEAFEHAGLAPERLKGSRTGVFVGLSQSDYASHTVFSGAPEGITAYDVTGSIGSTAAGRLSYVWDLRGPSVAVDTACSSSLVAVDMAVQALRRREADAALAGGVNVILGPETGICFSRMQALAPDGKCKTFSAEADGFARAEGCGLVVLKRLSDAQRDGDRVLGVIRATCVNQDGRSNGLTAPSVEAQKALLAESLSRAGLEAADIGYLEAHGTGTPLGDPIEIEAVEAVLLKDRPKAAPLVVGSVKTNIGHAETAAGIAGLIKAVLALGHETIPPHLHCATPSPHIPWDRLPLTVAREAVRWPRGQAPRRAGISSFGFGGTNVHVIVEEAPPAPAVEDIAPGPAALCLSARTPEGLAALSARWVEWLTANSDLPAPAIAAAALRERARHPHRLSVTGASPAALAEALGTAKPGKAEGRPRVVFAFTGQGSQFAGMGADLYAAEPAFRKAFDACAEHFREPLGLWLPDAVFTTGDEAGATLQRTGLAQPALFAVEWALAALLKSRGITPWAVVGHSIGEYPAAVLAGAMSLPDACALVAARAKAMDALPEGGAMVAVQADEATVRAALEKASPDGAAAIAAINAPKRVVVSGEAEAVAAVVAALEAEGVRSTALKVSHAFHSPRMDAALPAVEAAAQAVTLKAPRLPFASTLTGDASADLTTAAYWSRQLRAPVRFSQACAHLADQGATLFLEVGPGPVLTMLGPQATPGTPWTACLERGKDGPARFAEALGRLFVHGAPVAAPGRGRPPSLPTLPHTVFERRRFWRPRTITPTPSTATAPRTPTRQETPMTQTAATDVIRSALLDILHANSGLADIDPAVNLIELGLDSLMLMSTRQQIAERWGLEIPISDFIETLNTADAIAAHIAAHAEPGAVAVAAVPAAPAPAAAPAGAGLLDWLTETIKADAGLETDDPDANLIEVGIDSLILMTARQQITETFGIEIPISHFFEDMDTLRKIAAHLEAQGARLAGAPAAAPAAAAPAREGLTCSITARPAAVPAQVPQMPAMPAAPAVQAEGLPQLFAAQLQALTTLMAQQNALLSGQPASPAATPAAPALSPPAAPAPTAPVSTPAPTASPAPGVSVPASVGQPETFVPYKAIRTDEDKAATDALQRQHLKELAEAYTAITGGSKERTQRFRQYLANNRNIAGFRPSWKEMVYQLVVEHAEGSRIREVGGREFIDLTMGFGVHLFGHKFKPIHEAVAKEWTKGAPLGPMWELAGPVAEDICAMTGMERVAFYNTGTEAVMVALRIARTATQRNRIVIFEGSYHGSFDGILALRREKDGQPVAVPGSPGTPQSMVDDVVVLRYDDPASLDYIRAHGHDLAGVLVEPVQSRRPDMRPQAFLQELRAITEQTGTCLIFDEVVSGFRVHPGGAQAVFGVRADLATYGKVIGGGLPVGLVAGKAAFMDAVDGGYWRYGDDSYPTKRNTFVAGTFCHHPLVLAAMRAVLDTLKAEGPELHERLNRKTSDLCTRINRFMEDNDVAIRVANFGSLFRFFLRGDADLLFYHLIARGIYVWEGRNCFLSTAHTDEDIEAVYRAVVEGVEALRAGGFLPRAHAAGGQPKTAHAPALPAAPVKAESKGLKRTPADIVKYLAPETIHRTEVSAPLPDPAEMVRSRTDFSLYCFASAEDGGEEGYRILLDAAKFADTNGFAAIWVPERHFHAFGGLSPNPAVAGGAIVAVTERVRLRTGCSVTLLHHPVRYAEDWAMIDRMSGGRVDIGVALGWNPNDFVFTPDNFERRNEILPEMLDTVRRLWRGETVTFNGGKGEPVPVEIFPKPVNGDIPLWFTAPKNPDTFVLCGRQGVPLLTYLETMSVDDLAERIRLYHAAWKEAGHPGRGYVTLMMHTLVLPDAEEARALARPALKKYLRSAWGLRSQLVGSLGMGLDAADESDVEAMLDRSVDRYLDGVSLIGSPETCAEVVATCKRIGVDELTCLIDFGLDEDTVRRGLPHLAELKDLTQGAPDPDAPTPGKARAPKAAEKKEALAAVPFPDVPAVALPDGRLALSDGQKEMWFLTQATPAASLAYNEMALLKLSGPLDLDCLDAALAAVVARHEALRITALDGTGQTVADRVDATVEVVDLTGLDELDRDAALAERLEAEARRPFRFDAGPLWRLVAVRVGGTDWRLLFSGHHIVTNGWSIALVLDEVARLYSDPAAALPAPTPFTAYIAWEAARGDKRAANAHWWKEHLDPPAPALALPVDYPETGRPTFTGGRVTLTLDGEALAAVRKLAGKHKATLFMVLLAGWQGLLARLTGQERIAVGVPVSGQAAMDRACLAGQCSTMLPAVVDAAPDSAFANLIGAVRKSMASLYEHQEVSLAALAAEGVAVPSLSAMFNLDSVAAAPDFAGLTAEPELAPIARAKFDLALNALAMPRKLVLDLDYRQDLFAEDTVAAWLETLRLMLLAAAEAPETALSALPAVAPAALPVPVPEGEPVPPGLEDGVTIDDPALSPFIRERLQQADAATTAAARALIDALELTADDVIRVTATPADDIILAARLTGACLGRISPPTIVDLPEHLLPDTADLSDVRVLLVSGAPLLAGHAARGPNAARRLGALRSADGRRTLALGPIREDAARGDRVVFDRPLYPVPAVSVAGTMAEGVRVRAEGRLDGTAPDTDAHVAAVLRLACRDAVVEGATAWVVLEDDTTLADIRATARDLLPPALVPAHLVPVTAIPDAARVDPVRGLGVPLPEAVPREAAEGDTAGRLCLLWADLLGRPVAADDGFLELGGNSLKATQLLLRVKRTFGVGLALADIFAAPTPAAMAALIDSRRDDGPALPAIPSAGEQEDYPLSAAQHRMWMHQRMQPDSVVYAVPVAVMIEGALDVDRLRDAFAAVQKRHDALRLRFIDRDGEPRQLIEPDPGLPFSTETPAEGDPETVLTEQARTLAQQPLDLEAAPPLRAILLPFAEDRHGLVLNAHHIITDGWSLAALLREVAGIYEAGEAGPAPTLRYVDYAAWQAAAGGIDAGDRAFWRKTLAAPLPVLDLPADHERPESSANPGRTAFLSLPVALAEGVRGMAAERATTPFVVLTAAVKALLFRLSEQTDQRVATPVAGRVHPDLEPVHGLFVNTVILRDHIDGAQGFGALVDAVRGTTLAALDHAACPLDQVIADLDLPRDWSRAPLADVLVALHDESELRLEWGGLSLRQLPLPMEAVPFDLLFQFIDTGAAIDLRLDYRADLYAPERIRLWQQRLLALLMDALAAPDKALSALDVDTKPTRRRRAGSRIKL</sequence>
<dbReference type="Pfam" id="PF16197">
    <property type="entry name" value="KAsynt_C_assoc"/>
    <property type="match status" value="1"/>
</dbReference>
<dbReference type="Gene3D" id="1.10.1200.10">
    <property type="entry name" value="ACP-like"/>
    <property type="match status" value="3"/>
</dbReference>
<feature type="domain" description="Carrier" evidence="9">
    <location>
        <begin position="1025"/>
        <end position="1101"/>
    </location>
</feature>
<feature type="domain" description="Carrier" evidence="9">
    <location>
        <begin position="2840"/>
        <end position="2914"/>
    </location>
</feature>
<reference evidence="11 12" key="1">
    <citation type="journal article" date="2013" name="Genome Announc.">
        <title>Draft Genome Sequence of an Alphaproteobacterium, Caenispirillum salinarum AK4(T), Isolated from a Solar Saltern.</title>
        <authorList>
            <person name="Khatri I."/>
            <person name="Singh A."/>
            <person name="Korpole S."/>
            <person name="Pinnaka A.K."/>
            <person name="Subramanian S."/>
        </authorList>
    </citation>
    <scope>NUCLEOTIDE SEQUENCE [LARGE SCALE GENOMIC DNA]</scope>
    <source>
        <strain evidence="11 12">AK4</strain>
    </source>
</reference>
<comment type="cofactor">
    <cofactor evidence="1">
        <name>pyridoxal 5'-phosphate</name>
        <dbReference type="ChEBI" id="CHEBI:597326"/>
    </cofactor>
</comment>
<feature type="compositionally biased region" description="Low complexity" evidence="8">
    <location>
        <begin position="1202"/>
        <end position="1223"/>
    </location>
</feature>
<feature type="compositionally biased region" description="Low complexity" evidence="8">
    <location>
        <begin position="1178"/>
        <end position="1191"/>
    </location>
</feature>
<dbReference type="CDD" id="cd00833">
    <property type="entry name" value="PKS"/>
    <property type="match status" value="1"/>
</dbReference>
<dbReference type="CDD" id="cd19531">
    <property type="entry name" value="LCL_NRPS-like"/>
    <property type="match status" value="2"/>
</dbReference>
<dbReference type="SMART" id="SM00827">
    <property type="entry name" value="PKS_AT"/>
    <property type="match status" value="1"/>
</dbReference>
<feature type="region of interest" description="Disordered" evidence="8">
    <location>
        <begin position="2996"/>
        <end position="3016"/>
    </location>
</feature>
<keyword evidence="4" id="KW-0597">Phosphoprotein</keyword>
<evidence type="ECO:0000256" key="8">
    <source>
        <dbReference type="SAM" id="MobiDB-lite"/>
    </source>
</evidence>
<dbReference type="Gene3D" id="3.40.47.10">
    <property type="match status" value="1"/>
</dbReference>
<feature type="compositionally biased region" description="Pro residues" evidence="8">
    <location>
        <begin position="1192"/>
        <end position="1201"/>
    </location>
</feature>
<feature type="region of interest" description="Disordered" evidence="8">
    <location>
        <begin position="2095"/>
        <end position="2115"/>
    </location>
</feature>
<dbReference type="GO" id="GO:0004315">
    <property type="term" value="F:3-oxoacyl-[acyl-carrier-protein] synthase activity"/>
    <property type="evidence" value="ECO:0007669"/>
    <property type="project" value="InterPro"/>
</dbReference>
<dbReference type="InterPro" id="IPR023213">
    <property type="entry name" value="CAT-like_dom_sf"/>
</dbReference>
<dbReference type="InterPro" id="IPR049704">
    <property type="entry name" value="Aminotrans_3_PPA_site"/>
</dbReference>
<dbReference type="SUPFAM" id="SSF52777">
    <property type="entry name" value="CoA-dependent acyltransferases"/>
    <property type="match status" value="4"/>
</dbReference>
<evidence type="ECO:0000256" key="5">
    <source>
        <dbReference type="ARBA" id="ARBA00022679"/>
    </source>
</evidence>
<evidence type="ECO:0000259" key="9">
    <source>
        <dbReference type="PROSITE" id="PS50075"/>
    </source>
</evidence>
<dbReference type="SMART" id="SM00825">
    <property type="entry name" value="PKS_KS"/>
    <property type="match status" value="1"/>
</dbReference>
<dbReference type="Proteomes" id="UP000009881">
    <property type="component" value="Unassembled WGS sequence"/>
</dbReference>
<dbReference type="Pfam" id="PF00550">
    <property type="entry name" value="PP-binding"/>
    <property type="match status" value="3"/>
</dbReference>
<dbReference type="InterPro" id="IPR006162">
    <property type="entry name" value="Ppantetheine_attach_site"/>
</dbReference>
<dbReference type="GO" id="GO:0030170">
    <property type="term" value="F:pyridoxal phosphate binding"/>
    <property type="evidence" value="ECO:0007669"/>
    <property type="project" value="InterPro"/>
</dbReference>
<dbReference type="GO" id="GO:0016705">
    <property type="term" value="F:oxidoreductase activity, acting on paired donors, with incorporation or reduction of molecular oxygen"/>
    <property type="evidence" value="ECO:0007669"/>
    <property type="project" value="InterPro"/>
</dbReference>
<dbReference type="InterPro" id="IPR009081">
    <property type="entry name" value="PP-bd_ACP"/>
</dbReference>